<reference evidence="8 9" key="1">
    <citation type="journal article" date="2009" name="Stand. Genomic Sci.">
        <title>Complete genome sequence of Halorhabdus utahensis type strain (AX-2).</title>
        <authorList>
            <person name="Anderson I."/>
            <person name="Tindall B.J."/>
            <person name="Pomrenke H."/>
            <person name="Goker M."/>
            <person name="Lapidus A."/>
            <person name="Nolan M."/>
            <person name="Copeland A."/>
            <person name="Glavina Del Rio T."/>
            <person name="Chen F."/>
            <person name="Tice H."/>
            <person name="Cheng J.F."/>
            <person name="Lucas S."/>
            <person name="Chertkov O."/>
            <person name="Bruce D."/>
            <person name="Brettin T."/>
            <person name="Detter J.C."/>
            <person name="Han C."/>
            <person name="Goodwin L."/>
            <person name="Land M."/>
            <person name="Hauser L."/>
            <person name="Chang Y.J."/>
            <person name="Jeffries C.D."/>
            <person name="Pitluck S."/>
            <person name="Pati A."/>
            <person name="Mavromatis K."/>
            <person name="Ivanova N."/>
            <person name="Ovchinnikova G."/>
            <person name="Chen A."/>
            <person name="Palaniappan K."/>
            <person name="Chain P."/>
            <person name="Rohde M."/>
            <person name="Bristow J."/>
            <person name="Eisen J.A."/>
            <person name="Markowitz V."/>
            <person name="Hugenholtz P."/>
            <person name="Kyrpides N.C."/>
            <person name="Klenk H.P."/>
        </authorList>
    </citation>
    <scope>NUCLEOTIDE SEQUENCE [LARGE SCALE GENOMIC DNA]</scope>
    <source>
        <strain evidence="9">DSM 12940 / JCM 11049 / AX-2</strain>
    </source>
</reference>
<sequence>MNQFWRLLWKETRELLRPRYLLPILMIPIIFVAMGQGIGGIEDSAGEQPSIGIINEDGGEYGDLVNASISHNASVVYYAESGDPATAMETVSEAGGDALIVIPDGFTERIQQRTAGSVNVHSVVRSLSLSGITSSAQIDQQIGRAGTVLTLNVTGTTPAMLNPIQSEHTTYLQDKTLNGTSPGALSGSFATQFIFIPVVIMFVILFSGQMVINSMGGEKENKTLETLLTMPVKRSTIVAAKLIGSASIGLLGAALYTVSIYYYQSSFTDGGASAALSLGIVDYAIVGVSLFLSLVGVLALALILGVFAGDRQGAQMLLFPISILAVVPMLATMFTDVAQLSLPLRAVLLAIPFTHPAIAPKRLLLNDTAMVFGGIVYQAIFAVGMIWLAIRVFNSDRLVTGSSGRVGRWLSRLQQ</sequence>
<keyword evidence="4 6" id="KW-1133">Transmembrane helix</keyword>
<accession>C7NNS2</accession>
<dbReference type="InterPro" id="IPR051449">
    <property type="entry name" value="ABC-2_transporter_component"/>
</dbReference>
<evidence type="ECO:0000313" key="8">
    <source>
        <dbReference type="EMBL" id="ACV11597.1"/>
    </source>
</evidence>
<dbReference type="KEGG" id="hut:Huta_1421"/>
<evidence type="ECO:0000256" key="2">
    <source>
        <dbReference type="ARBA" id="ARBA00022475"/>
    </source>
</evidence>
<dbReference type="GO" id="GO:0005886">
    <property type="term" value="C:plasma membrane"/>
    <property type="evidence" value="ECO:0007669"/>
    <property type="project" value="UniProtKB-SubCell"/>
</dbReference>
<proteinExistence type="predicted"/>
<keyword evidence="3 6" id="KW-0812">Transmembrane</keyword>
<keyword evidence="2" id="KW-1003">Cell membrane</keyword>
<feature type="transmembrane region" description="Helical" evidence="6">
    <location>
        <begin position="242"/>
        <end position="263"/>
    </location>
</feature>
<dbReference type="Proteomes" id="UP000002071">
    <property type="component" value="Chromosome"/>
</dbReference>
<feature type="transmembrane region" description="Helical" evidence="6">
    <location>
        <begin position="316"/>
        <end position="334"/>
    </location>
</feature>
<keyword evidence="9" id="KW-1185">Reference proteome</keyword>
<evidence type="ECO:0000256" key="1">
    <source>
        <dbReference type="ARBA" id="ARBA00004651"/>
    </source>
</evidence>
<dbReference type="HOGENOM" id="CLU_050524_0_0_2"/>
<dbReference type="GO" id="GO:0140359">
    <property type="term" value="F:ABC-type transporter activity"/>
    <property type="evidence" value="ECO:0007669"/>
    <property type="project" value="InterPro"/>
</dbReference>
<dbReference type="Pfam" id="PF12698">
    <property type="entry name" value="ABC2_membrane_3"/>
    <property type="match status" value="1"/>
</dbReference>
<feature type="transmembrane region" description="Helical" evidence="6">
    <location>
        <begin position="370"/>
        <end position="390"/>
    </location>
</feature>
<dbReference type="eggNOG" id="arCOG01462">
    <property type="taxonomic scope" value="Archaea"/>
</dbReference>
<name>C7NNS2_HALUD</name>
<evidence type="ECO:0000256" key="5">
    <source>
        <dbReference type="ARBA" id="ARBA00023136"/>
    </source>
</evidence>
<dbReference type="EMBL" id="CP001687">
    <property type="protein sequence ID" value="ACV11597.1"/>
    <property type="molecule type" value="Genomic_DNA"/>
</dbReference>
<keyword evidence="5 6" id="KW-0472">Membrane</keyword>
<dbReference type="AlphaFoldDB" id="C7NNS2"/>
<feature type="transmembrane region" description="Helical" evidence="6">
    <location>
        <begin position="189"/>
        <end position="212"/>
    </location>
</feature>
<dbReference type="GeneID" id="8383700"/>
<dbReference type="RefSeq" id="WP_015789171.1">
    <property type="nucleotide sequence ID" value="NC_013158.1"/>
</dbReference>
<dbReference type="InterPro" id="IPR013525">
    <property type="entry name" value="ABC2_TM"/>
</dbReference>
<feature type="transmembrane region" description="Helical" evidence="6">
    <location>
        <begin position="283"/>
        <end position="309"/>
    </location>
</feature>
<organism evidence="8 9">
    <name type="scientific">Halorhabdus utahensis (strain DSM 12940 / JCM 11049 / AX-2)</name>
    <dbReference type="NCBI Taxonomy" id="519442"/>
    <lineage>
        <taxon>Archaea</taxon>
        <taxon>Methanobacteriati</taxon>
        <taxon>Methanobacteriota</taxon>
        <taxon>Stenosarchaea group</taxon>
        <taxon>Halobacteria</taxon>
        <taxon>Halobacteriales</taxon>
        <taxon>Haloarculaceae</taxon>
        <taxon>Halorhabdus</taxon>
    </lineage>
</organism>
<dbReference type="PANTHER" id="PTHR30294:SF29">
    <property type="entry name" value="MULTIDRUG ABC TRANSPORTER PERMEASE YBHS-RELATED"/>
    <property type="match status" value="1"/>
</dbReference>
<feature type="transmembrane region" description="Helical" evidence="6">
    <location>
        <begin position="20"/>
        <end position="41"/>
    </location>
</feature>
<evidence type="ECO:0000256" key="4">
    <source>
        <dbReference type="ARBA" id="ARBA00022989"/>
    </source>
</evidence>
<evidence type="ECO:0000313" key="9">
    <source>
        <dbReference type="Proteomes" id="UP000002071"/>
    </source>
</evidence>
<protein>
    <submittedName>
        <fullName evidence="8">ABC-2 type transporter</fullName>
    </submittedName>
</protein>
<evidence type="ECO:0000256" key="6">
    <source>
        <dbReference type="SAM" id="Phobius"/>
    </source>
</evidence>
<dbReference type="Gene3D" id="3.40.1710.10">
    <property type="entry name" value="abc type-2 transporter like domain"/>
    <property type="match status" value="1"/>
</dbReference>
<evidence type="ECO:0000259" key="7">
    <source>
        <dbReference type="Pfam" id="PF12698"/>
    </source>
</evidence>
<evidence type="ECO:0000256" key="3">
    <source>
        <dbReference type="ARBA" id="ARBA00022692"/>
    </source>
</evidence>
<dbReference type="OrthoDB" id="101939at2157"/>
<feature type="domain" description="ABC-2 type transporter transmembrane" evidence="7">
    <location>
        <begin position="24"/>
        <end position="390"/>
    </location>
</feature>
<dbReference type="PANTHER" id="PTHR30294">
    <property type="entry name" value="MEMBRANE COMPONENT OF ABC TRANSPORTER YHHJ-RELATED"/>
    <property type="match status" value="1"/>
</dbReference>
<dbReference type="STRING" id="519442.Huta_1421"/>
<gene>
    <name evidence="8" type="ordered locus">Huta_1421</name>
</gene>
<comment type="subcellular location">
    <subcellularLocation>
        <location evidence="1">Cell membrane</location>
        <topology evidence="1">Multi-pass membrane protein</topology>
    </subcellularLocation>
</comment>